<proteinExistence type="predicted"/>
<keyword evidence="3" id="KW-1185">Reference proteome</keyword>
<feature type="compositionally biased region" description="Basic and acidic residues" evidence="1">
    <location>
        <begin position="1"/>
        <end position="18"/>
    </location>
</feature>
<sequence>MAGDVLHHDDDLVDHQIDGDDEPGGALVAPAGTGAELTGGGGDAGDLSGAQLLTVGAGDGDVAPAVVEDRQHQGGRRAESADGNVLAVKEPWYGNGILMVAGDGAGIPPQSREFVFDRFTRLTQAAGRGKATSGEAPRA</sequence>
<organism evidence="2 3">
    <name type="scientific">Rhizosaccharibacter radicis</name>
    <dbReference type="NCBI Taxonomy" id="2782605"/>
    <lineage>
        <taxon>Bacteria</taxon>
        <taxon>Pseudomonadati</taxon>
        <taxon>Pseudomonadota</taxon>
        <taxon>Alphaproteobacteria</taxon>
        <taxon>Acetobacterales</taxon>
        <taxon>Acetobacteraceae</taxon>
        <taxon>Rhizosaccharibacter</taxon>
    </lineage>
</organism>
<dbReference type="RefSeq" id="WP_422918303.1">
    <property type="nucleotide sequence ID" value="NZ_JAMZEJ010000001.1"/>
</dbReference>
<name>A0ABT1VTA5_9PROT</name>
<evidence type="ECO:0000313" key="2">
    <source>
        <dbReference type="EMBL" id="MCQ8239568.1"/>
    </source>
</evidence>
<gene>
    <name evidence="2" type="ORF">NFI88_01770</name>
</gene>
<dbReference type="SUPFAM" id="SSF55874">
    <property type="entry name" value="ATPase domain of HSP90 chaperone/DNA topoisomerase II/histidine kinase"/>
    <property type="match status" value="1"/>
</dbReference>
<dbReference type="InterPro" id="IPR036890">
    <property type="entry name" value="HATPase_C_sf"/>
</dbReference>
<evidence type="ECO:0000256" key="1">
    <source>
        <dbReference type="SAM" id="MobiDB-lite"/>
    </source>
</evidence>
<comment type="caution">
    <text evidence="2">The sequence shown here is derived from an EMBL/GenBank/DDBJ whole genome shotgun (WGS) entry which is preliminary data.</text>
</comment>
<reference evidence="2 3" key="1">
    <citation type="submission" date="2022-06" db="EMBL/GenBank/DDBJ databases">
        <title>Rhizosaccharibacter gen. nov. sp. nov. KSS12, endophytic bacteria isolated from sugarcane.</title>
        <authorList>
            <person name="Pitiwittayakul N."/>
        </authorList>
    </citation>
    <scope>NUCLEOTIDE SEQUENCE [LARGE SCALE GENOMIC DNA]</scope>
    <source>
        <strain evidence="2 3">KSS12</strain>
    </source>
</reference>
<dbReference type="EMBL" id="JAMZEJ010000001">
    <property type="protein sequence ID" value="MCQ8239568.1"/>
    <property type="molecule type" value="Genomic_DNA"/>
</dbReference>
<feature type="region of interest" description="Disordered" evidence="1">
    <location>
        <begin position="1"/>
        <end position="43"/>
    </location>
</feature>
<evidence type="ECO:0000313" key="3">
    <source>
        <dbReference type="Proteomes" id="UP001524547"/>
    </source>
</evidence>
<protein>
    <submittedName>
        <fullName evidence="2">Uncharacterized protein</fullName>
    </submittedName>
</protein>
<dbReference type="Proteomes" id="UP001524547">
    <property type="component" value="Unassembled WGS sequence"/>
</dbReference>
<accession>A0ABT1VTA5</accession>